<evidence type="ECO:0000313" key="2">
    <source>
        <dbReference type="EMBL" id="GHG03659.1"/>
    </source>
</evidence>
<organism evidence="2 3">
    <name type="scientific">Deinococcus piscis</name>
    <dbReference type="NCBI Taxonomy" id="394230"/>
    <lineage>
        <taxon>Bacteria</taxon>
        <taxon>Thermotogati</taxon>
        <taxon>Deinococcota</taxon>
        <taxon>Deinococci</taxon>
        <taxon>Deinococcales</taxon>
        <taxon>Deinococcaceae</taxon>
        <taxon>Deinococcus</taxon>
    </lineage>
</organism>
<reference evidence="3" key="1">
    <citation type="journal article" date="2019" name="Int. J. Syst. Evol. Microbiol.">
        <title>The Global Catalogue of Microorganisms (GCM) 10K type strain sequencing project: providing services to taxonomists for standard genome sequencing and annotation.</title>
        <authorList>
            <consortium name="The Broad Institute Genomics Platform"/>
            <consortium name="The Broad Institute Genome Sequencing Center for Infectious Disease"/>
            <person name="Wu L."/>
            <person name="Ma J."/>
        </authorList>
    </citation>
    <scope>NUCLEOTIDE SEQUENCE [LARGE SCALE GENOMIC DNA]</scope>
    <source>
        <strain evidence="3">CGMCC 1.18439</strain>
    </source>
</reference>
<gene>
    <name evidence="2" type="ORF">GCM10017783_15290</name>
</gene>
<protein>
    <submittedName>
        <fullName evidence="2">Uncharacterized protein</fullName>
    </submittedName>
</protein>
<feature type="region of interest" description="Disordered" evidence="1">
    <location>
        <begin position="1"/>
        <end position="25"/>
    </location>
</feature>
<feature type="compositionally biased region" description="Polar residues" evidence="1">
    <location>
        <begin position="1"/>
        <end position="18"/>
    </location>
</feature>
<proteinExistence type="predicted"/>
<dbReference type="RefSeq" id="WP_189643094.1">
    <property type="nucleotide sequence ID" value="NZ_BNAL01000017.1"/>
</dbReference>
<keyword evidence="3" id="KW-1185">Reference proteome</keyword>
<comment type="caution">
    <text evidence="2">The sequence shown here is derived from an EMBL/GenBank/DDBJ whole genome shotgun (WGS) entry which is preliminary data.</text>
</comment>
<accession>A0ABQ3K528</accession>
<dbReference type="EMBL" id="BNAL01000017">
    <property type="protein sequence ID" value="GHG03659.1"/>
    <property type="molecule type" value="Genomic_DNA"/>
</dbReference>
<evidence type="ECO:0000256" key="1">
    <source>
        <dbReference type="SAM" id="MobiDB-lite"/>
    </source>
</evidence>
<name>A0ABQ3K528_9DEIO</name>
<sequence>MDFQENQSLTLTFSSGPETHSLPGRFVSLPEESQVPGRRGIEVEGAALEYVTDEVPHGLRAFDDGGKRKLDELRQRFKIMTEASVVPFEPGK</sequence>
<evidence type="ECO:0000313" key="3">
    <source>
        <dbReference type="Proteomes" id="UP000632154"/>
    </source>
</evidence>
<dbReference type="Proteomes" id="UP000632154">
    <property type="component" value="Unassembled WGS sequence"/>
</dbReference>